<evidence type="ECO:0000256" key="4">
    <source>
        <dbReference type="ARBA" id="ARBA00022840"/>
    </source>
</evidence>
<feature type="transmembrane region" description="Helical" evidence="8">
    <location>
        <begin position="157"/>
        <end position="174"/>
    </location>
</feature>
<feature type="domain" description="ABC transmembrane type-1" evidence="10">
    <location>
        <begin position="39"/>
        <end position="321"/>
    </location>
</feature>
<evidence type="ECO:0000256" key="3">
    <source>
        <dbReference type="ARBA" id="ARBA00022741"/>
    </source>
</evidence>
<dbReference type="RefSeq" id="WP_210683513.1">
    <property type="nucleotide sequence ID" value="NZ_JAGMWN010000013.1"/>
</dbReference>
<protein>
    <submittedName>
        <fullName evidence="11">ATP-binding cassette domain-containing protein</fullName>
    </submittedName>
</protein>
<accession>A0A8J7V5H1</accession>
<feature type="transmembrane region" description="Helical" evidence="8">
    <location>
        <begin position="293"/>
        <end position="312"/>
    </location>
</feature>
<dbReference type="SUPFAM" id="SSF52540">
    <property type="entry name" value="P-loop containing nucleoside triphosphate hydrolases"/>
    <property type="match status" value="1"/>
</dbReference>
<dbReference type="Gene3D" id="3.40.50.300">
    <property type="entry name" value="P-loop containing nucleotide triphosphate hydrolases"/>
    <property type="match status" value="1"/>
</dbReference>
<dbReference type="InterPro" id="IPR039421">
    <property type="entry name" value="Type_1_exporter"/>
</dbReference>
<feature type="transmembrane region" description="Helical" evidence="8">
    <location>
        <begin position="34"/>
        <end position="58"/>
    </location>
</feature>
<dbReference type="Pfam" id="PF00664">
    <property type="entry name" value="ABC_membrane"/>
    <property type="match status" value="1"/>
</dbReference>
<dbReference type="PROSITE" id="PS50929">
    <property type="entry name" value="ABC_TM1F"/>
    <property type="match status" value="1"/>
</dbReference>
<dbReference type="Gene3D" id="1.20.1560.10">
    <property type="entry name" value="ABC transporter type 1, transmembrane domain"/>
    <property type="match status" value="1"/>
</dbReference>
<evidence type="ECO:0000256" key="5">
    <source>
        <dbReference type="ARBA" id="ARBA00022989"/>
    </source>
</evidence>
<comment type="function">
    <text evidence="7">Part of an ABC transporter complex. Transmembrane domains (TMD) form a pore in the inner membrane and the ATP-binding domain (NBD) is responsible for energy generation.</text>
</comment>
<dbReference type="GO" id="GO:0005886">
    <property type="term" value="C:plasma membrane"/>
    <property type="evidence" value="ECO:0007669"/>
    <property type="project" value="UniProtKB-SubCell"/>
</dbReference>
<keyword evidence="4 11" id="KW-0067">ATP-binding</keyword>
<dbReference type="SUPFAM" id="SSF90123">
    <property type="entry name" value="ABC transporter transmembrane region"/>
    <property type="match status" value="1"/>
</dbReference>
<evidence type="ECO:0000259" key="10">
    <source>
        <dbReference type="PROSITE" id="PS50929"/>
    </source>
</evidence>
<feature type="transmembrane region" description="Helical" evidence="8">
    <location>
        <begin position="78"/>
        <end position="97"/>
    </location>
</feature>
<evidence type="ECO:0000256" key="6">
    <source>
        <dbReference type="ARBA" id="ARBA00023136"/>
    </source>
</evidence>
<sequence length="606" mass="64500">MARGGGRFSNPGPDRPKGRDLAALKRAGAFLRPYWPRAVLAGIALVVTAGCVLGLGQGLRALIDSGFAEGEPGALDRALAVLVGLSIVMSIGTYARFTMVSWLGERVVADLRNAVFRRVLTLDPGFFEVTKTGEILSRLTTDTTLLQSIVGSTASMALRNMLILLGGIVMLFVTNAKLTALALCVVPLVVVPILMIGRRVRSLSRASQDRVADVGAFAEESFNAIRTLQAFTHEAEDARRFGQEVRGAFDTAIQRIHLRGALASVVILLVFLAVAVILWVGGHDVMAGRITGGELAAFVFYATIVAFAVGVLSEIFGELQRAAGATERLIELLEAEPAIKPPAAPAALPDPPEGRVAFEGVGFTYPSRPDMAALDAVDLAIAPGETVALVGPSGAGKSTMFQLLMRFYDPDRGRVLLDGVDLTRCDPGDLRRRMAIVSQDPVIFSATGFENIRYGAPDAPDDAVIRAARDAAADEFLRALPDGYDSFLGEKGARLSGGQRQRIAIARALLRDPAVLLLDEATSALDAESERLVQEALKRLMRGRTTLIIAHRLATVVNADRIAVMDRGRIVATGTHADLMESSPLYNRLATLQFSEPGAAGVAAAE</sequence>
<comment type="subcellular location">
    <subcellularLocation>
        <location evidence="1">Cell membrane</location>
        <topology evidence="1">Multi-pass membrane protein</topology>
    </subcellularLocation>
</comment>
<keyword evidence="5 8" id="KW-1133">Transmembrane helix</keyword>
<dbReference type="PANTHER" id="PTHR43394">
    <property type="entry name" value="ATP-DEPENDENT PERMEASE MDL1, MITOCHONDRIAL"/>
    <property type="match status" value="1"/>
</dbReference>
<evidence type="ECO:0000313" key="11">
    <source>
        <dbReference type="EMBL" id="MBP5858919.1"/>
    </source>
</evidence>
<organism evidence="11 12">
    <name type="scientific">Marivibrio halodurans</name>
    <dbReference type="NCBI Taxonomy" id="2039722"/>
    <lineage>
        <taxon>Bacteria</taxon>
        <taxon>Pseudomonadati</taxon>
        <taxon>Pseudomonadota</taxon>
        <taxon>Alphaproteobacteria</taxon>
        <taxon>Rhodospirillales</taxon>
        <taxon>Rhodospirillaceae</taxon>
        <taxon>Marivibrio</taxon>
    </lineage>
</organism>
<dbReference type="GO" id="GO:0090374">
    <property type="term" value="P:oligopeptide export from mitochondrion"/>
    <property type="evidence" value="ECO:0007669"/>
    <property type="project" value="TreeGrafter"/>
</dbReference>
<dbReference type="EMBL" id="JAGMWN010000013">
    <property type="protein sequence ID" value="MBP5858919.1"/>
    <property type="molecule type" value="Genomic_DNA"/>
</dbReference>
<dbReference type="NCBIfam" id="TIGR02204">
    <property type="entry name" value="MsbA_rel"/>
    <property type="match status" value="1"/>
</dbReference>
<evidence type="ECO:0000256" key="8">
    <source>
        <dbReference type="SAM" id="Phobius"/>
    </source>
</evidence>
<comment type="caution">
    <text evidence="11">The sequence shown here is derived from an EMBL/GenBank/DDBJ whole genome shotgun (WGS) entry which is preliminary data.</text>
</comment>
<name>A0A8J7V5H1_9PROT</name>
<dbReference type="PROSITE" id="PS50893">
    <property type="entry name" value="ABC_TRANSPORTER_2"/>
    <property type="match status" value="1"/>
</dbReference>
<feature type="transmembrane region" description="Helical" evidence="8">
    <location>
        <begin position="180"/>
        <end position="197"/>
    </location>
</feature>
<dbReference type="InterPro" id="IPR003593">
    <property type="entry name" value="AAA+_ATPase"/>
</dbReference>
<evidence type="ECO:0000256" key="7">
    <source>
        <dbReference type="ARBA" id="ARBA00024725"/>
    </source>
</evidence>
<evidence type="ECO:0000259" key="9">
    <source>
        <dbReference type="PROSITE" id="PS50893"/>
    </source>
</evidence>
<feature type="transmembrane region" description="Helical" evidence="8">
    <location>
        <begin position="261"/>
        <end position="281"/>
    </location>
</feature>
<dbReference type="InterPro" id="IPR036640">
    <property type="entry name" value="ABC1_TM_sf"/>
</dbReference>
<keyword evidence="2 8" id="KW-0812">Transmembrane</keyword>
<reference evidence="11" key="1">
    <citation type="submission" date="2021-04" db="EMBL/GenBank/DDBJ databases">
        <authorList>
            <person name="Zhang D.-C."/>
        </authorList>
    </citation>
    <scope>NUCLEOTIDE SEQUENCE</scope>
    <source>
        <strain evidence="11">CGMCC 1.15697</strain>
    </source>
</reference>
<dbReference type="CDD" id="cd18575">
    <property type="entry name" value="ABC_6TM_bac_exporter_ABCB8_10_like"/>
    <property type="match status" value="1"/>
</dbReference>
<dbReference type="InterPro" id="IPR011527">
    <property type="entry name" value="ABC1_TM_dom"/>
</dbReference>
<dbReference type="InterPro" id="IPR003439">
    <property type="entry name" value="ABC_transporter-like_ATP-bd"/>
</dbReference>
<evidence type="ECO:0000256" key="2">
    <source>
        <dbReference type="ARBA" id="ARBA00022692"/>
    </source>
</evidence>
<evidence type="ECO:0000313" key="12">
    <source>
        <dbReference type="Proteomes" id="UP000672602"/>
    </source>
</evidence>
<dbReference type="GO" id="GO:0016887">
    <property type="term" value="F:ATP hydrolysis activity"/>
    <property type="evidence" value="ECO:0007669"/>
    <property type="project" value="InterPro"/>
</dbReference>
<dbReference type="Proteomes" id="UP000672602">
    <property type="component" value="Unassembled WGS sequence"/>
</dbReference>
<dbReference type="Pfam" id="PF00005">
    <property type="entry name" value="ABC_tran"/>
    <property type="match status" value="1"/>
</dbReference>
<dbReference type="FunFam" id="3.40.50.300:FF:000218">
    <property type="entry name" value="Multidrug ABC transporter ATP-binding protein"/>
    <property type="match status" value="1"/>
</dbReference>
<gene>
    <name evidence="11" type="ORF">KAJ83_18005</name>
</gene>
<feature type="domain" description="ABC transporter" evidence="9">
    <location>
        <begin position="356"/>
        <end position="592"/>
    </location>
</feature>
<dbReference type="SMART" id="SM00382">
    <property type="entry name" value="AAA"/>
    <property type="match status" value="1"/>
</dbReference>
<evidence type="ECO:0000256" key="1">
    <source>
        <dbReference type="ARBA" id="ARBA00004651"/>
    </source>
</evidence>
<dbReference type="AlphaFoldDB" id="A0A8J7V5H1"/>
<dbReference type="GO" id="GO:0005524">
    <property type="term" value="F:ATP binding"/>
    <property type="evidence" value="ECO:0007669"/>
    <property type="project" value="UniProtKB-KW"/>
</dbReference>
<keyword evidence="3" id="KW-0547">Nucleotide-binding</keyword>
<dbReference type="GO" id="GO:0015421">
    <property type="term" value="F:ABC-type oligopeptide transporter activity"/>
    <property type="evidence" value="ECO:0007669"/>
    <property type="project" value="TreeGrafter"/>
</dbReference>
<dbReference type="InterPro" id="IPR027417">
    <property type="entry name" value="P-loop_NTPase"/>
</dbReference>
<keyword evidence="12" id="KW-1185">Reference proteome</keyword>
<dbReference type="InterPro" id="IPR011918">
    <property type="entry name" value="ABC_MsbA_ATP-bd"/>
</dbReference>
<dbReference type="PROSITE" id="PS00211">
    <property type="entry name" value="ABC_TRANSPORTER_1"/>
    <property type="match status" value="1"/>
</dbReference>
<dbReference type="PANTHER" id="PTHR43394:SF1">
    <property type="entry name" value="ATP-BINDING CASSETTE SUB-FAMILY B MEMBER 10, MITOCHONDRIAL"/>
    <property type="match status" value="1"/>
</dbReference>
<keyword evidence="6 8" id="KW-0472">Membrane</keyword>
<dbReference type="InterPro" id="IPR017871">
    <property type="entry name" value="ABC_transporter-like_CS"/>
</dbReference>
<proteinExistence type="predicted"/>